<protein>
    <submittedName>
        <fullName evidence="1">Uncharacterized protein</fullName>
    </submittedName>
</protein>
<reference evidence="1 2" key="1">
    <citation type="submission" date="2015-01" db="EMBL/GenBank/DDBJ databases">
        <title>Evolution of Trichinella species and genotypes.</title>
        <authorList>
            <person name="Korhonen P.K."/>
            <person name="Edoardo P."/>
            <person name="Giuseppe L.R."/>
            <person name="Gasser R.B."/>
        </authorList>
    </citation>
    <scope>NUCLEOTIDE SEQUENCE [LARGE SCALE GENOMIC DNA]</scope>
    <source>
        <strain evidence="1">ISS176</strain>
    </source>
</reference>
<comment type="caution">
    <text evidence="1">The sequence shown here is derived from an EMBL/GenBank/DDBJ whole genome shotgun (WGS) entry which is preliminary data.</text>
</comment>
<dbReference type="EMBL" id="JYDV01000007">
    <property type="protein sequence ID" value="KRZ44106.1"/>
    <property type="molecule type" value="Genomic_DNA"/>
</dbReference>
<evidence type="ECO:0000313" key="2">
    <source>
        <dbReference type="Proteomes" id="UP000054826"/>
    </source>
</evidence>
<sequence length="133" mass="14657">MDLTSGSLKVRLKQIYQRSSVEDEEAVALWKSDVVKKPHLLMILVDYGVGEKTTSRPLIALTVAVKGGRQAGIADAGGGVVFEFLSDVNRSSRFVPIGSCRERDAFPEFTDVIITTEEINKLNERCVLFGRVV</sequence>
<proteinExistence type="predicted"/>
<feature type="non-terminal residue" evidence="1">
    <location>
        <position position="133"/>
    </location>
</feature>
<name>A0A0V1KA60_TRIPS</name>
<dbReference type="AlphaFoldDB" id="A0A0V1KA60"/>
<gene>
    <name evidence="1" type="ORF">T4C_7533</name>
</gene>
<organism evidence="1 2">
    <name type="scientific">Trichinella pseudospiralis</name>
    <name type="common">Parasitic roundworm</name>
    <dbReference type="NCBI Taxonomy" id="6337"/>
    <lineage>
        <taxon>Eukaryota</taxon>
        <taxon>Metazoa</taxon>
        <taxon>Ecdysozoa</taxon>
        <taxon>Nematoda</taxon>
        <taxon>Enoplea</taxon>
        <taxon>Dorylaimia</taxon>
        <taxon>Trichinellida</taxon>
        <taxon>Trichinellidae</taxon>
        <taxon>Trichinella</taxon>
    </lineage>
</organism>
<evidence type="ECO:0000313" key="1">
    <source>
        <dbReference type="EMBL" id="KRZ44106.1"/>
    </source>
</evidence>
<dbReference type="Proteomes" id="UP000054826">
    <property type="component" value="Unassembled WGS sequence"/>
</dbReference>
<accession>A0A0V1KA60</accession>